<dbReference type="GO" id="GO:0005524">
    <property type="term" value="F:ATP binding"/>
    <property type="evidence" value="ECO:0007669"/>
    <property type="project" value="UniProtKB-KW"/>
</dbReference>
<organism evidence="10">
    <name type="scientific">Spironucleus salmonicida</name>
    <dbReference type="NCBI Taxonomy" id="348837"/>
    <lineage>
        <taxon>Eukaryota</taxon>
        <taxon>Metamonada</taxon>
        <taxon>Diplomonadida</taxon>
        <taxon>Hexamitidae</taxon>
        <taxon>Hexamitinae</taxon>
        <taxon>Spironucleus</taxon>
    </lineage>
</organism>
<dbReference type="EC" id="2.7.11.1" evidence="1"/>
<evidence type="ECO:0000313" key="10">
    <source>
        <dbReference type="EMBL" id="EST47008.1"/>
    </source>
</evidence>
<keyword evidence="5 10" id="KW-0418">Kinase</keyword>
<dbReference type="EMBL" id="KI546053">
    <property type="protein sequence ID" value="EST47008.1"/>
    <property type="molecule type" value="Genomic_DNA"/>
</dbReference>
<protein>
    <recommendedName>
        <fullName evidence="1">non-specific serine/threonine protein kinase</fullName>
        <ecNumber evidence="1">2.7.11.1</ecNumber>
    </recommendedName>
</protein>
<accession>V6LRX2</accession>
<dbReference type="PROSITE" id="PS00108">
    <property type="entry name" value="PROTEIN_KINASE_ST"/>
    <property type="match status" value="1"/>
</dbReference>
<name>V6LRX2_9EUKA</name>
<dbReference type="OrthoDB" id="248923at2759"/>
<dbReference type="Gene3D" id="1.10.510.10">
    <property type="entry name" value="Transferase(Phosphotransferase) domain 1"/>
    <property type="match status" value="1"/>
</dbReference>
<feature type="domain" description="Protein kinase" evidence="9">
    <location>
        <begin position="10"/>
        <end position="272"/>
    </location>
</feature>
<keyword evidence="2" id="KW-0723">Serine/threonine-protein kinase</keyword>
<dbReference type="PANTHER" id="PTHR44899">
    <property type="entry name" value="CAMK FAMILY PROTEIN KINASE"/>
    <property type="match status" value="1"/>
</dbReference>
<dbReference type="SUPFAM" id="SSF56112">
    <property type="entry name" value="Protein kinase-like (PK-like)"/>
    <property type="match status" value="1"/>
</dbReference>
<evidence type="ECO:0000259" key="9">
    <source>
        <dbReference type="PROSITE" id="PS50011"/>
    </source>
</evidence>
<dbReference type="AlphaFoldDB" id="V6LRX2"/>
<proteinExistence type="predicted"/>
<dbReference type="PANTHER" id="PTHR44899:SF3">
    <property type="entry name" value="SERINE_THREONINE-PROTEIN KINASE NEK1"/>
    <property type="match status" value="1"/>
</dbReference>
<dbReference type="GO" id="GO:0004674">
    <property type="term" value="F:protein serine/threonine kinase activity"/>
    <property type="evidence" value="ECO:0007669"/>
    <property type="project" value="UniProtKB-KW"/>
</dbReference>
<dbReference type="SMART" id="SM00220">
    <property type="entry name" value="S_TKc"/>
    <property type="match status" value="1"/>
</dbReference>
<dbReference type="VEuPathDB" id="GiardiaDB:SS50377_21969"/>
<evidence type="ECO:0000256" key="4">
    <source>
        <dbReference type="ARBA" id="ARBA00022741"/>
    </source>
</evidence>
<keyword evidence="6" id="KW-0067">ATP-binding</keyword>
<dbReference type="Proteomes" id="UP000018208">
    <property type="component" value="Unassembled WGS sequence"/>
</dbReference>
<evidence type="ECO:0000313" key="12">
    <source>
        <dbReference type="Proteomes" id="UP000018208"/>
    </source>
</evidence>
<keyword evidence="4" id="KW-0547">Nucleotide-binding</keyword>
<evidence type="ECO:0000256" key="7">
    <source>
        <dbReference type="ARBA" id="ARBA00047899"/>
    </source>
</evidence>
<dbReference type="InterPro" id="IPR051131">
    <property type="entry name" value="NEK_Ser/Thr_kinase_NIMA"/>
</dbReference>
<evidence type="ECO:0000256" key="2">
    <source>
        <dbReference type="ARBA" id="ARBA00022527"/>
    </source>
</evidence>
<evidence type="ECO:0000256" key="8">
    <source>
        <dbReference type="ARBA" id="ARBA00048679"/>
    </source>
</evidence>
<evidence type="ECO:0000256" key="6">
    <source>
        <dbReference type="ARBA" id="ARBA00022840"/>
    </source>
</evidence>
<sequence length="278" mass="31965">MDFEKYLPNYKLIKSLQKTATAETILMQYEDSQRVVKLTYTQNLDEHAKHLFNQEAVLLKQLKHPNIIELIDYFTTPNHLVLITNYANSGDLQQFINKQVRLNQKVKPVQIFSFIGQICASLSYLKQNKIIHRDIKPANIFLDKIDKKLIVKIGDFGVSKILDATVNAQTVVGTLQYISPELALQQKYSYETDAWALGVTLYELIEWKTPFDDVNLKCKLDRIIRGDFTPLNCDVKEFEVIVNGLLKVVPKERLTVQQIGEAGNVKKVMDMLGIYNNQ</sequence>
<comment type="catalytic activity">
    <reaction evidence="8">
        <text>L-seryl-[protein] + ATP = O-phospho-L-seryl-[protein] + ADP + H(+)</text>
        <dbReference type="Rhea" id="RHEA:17989"/>
        <dbReference type="Rhea" id="RHEA-COMP:9863"/>
        <dbReference type="Rhea" id="RHEA-COMP:11604"/>
        <dbReference type="ChEBI" id="CHEBI:15378"/>
        <dbReference type="ChEBI" id="CHEBI:29999"/>
        <dbReference type="ChEBI" id="CHEBI:30616"/>
        <dbReference type="ChEBI" id="CHEBI:83421"/>
        <dbReference type="ChEBI" id="CHEBI:456216"/>
        <dbReference type="EC" id="2.7.11.1"/>
    </reaction>
</comment>
<dbReference type="Pfam" id="PF00069">
    <property type="entry name" value="Pkinase"/>
    <property type="match status" value="1"/>
</dbReference>
<gene>
    <name evidence="10" type="ORF">SS50377_12963</name>
    <name evidence="11" type="ORF">SS50377_21969</name>
</gene>
<comment type="catalytic activity">
    <reaction evidence="7">
        <text>L-threonyl-[protein] + ATP = O-phospho-L-threonyl-[protein] + ADP + H(+)</text>
        <dbReference type="Rhea" id="RHEA:46608"/>
        <dbReference type="Rhea" id="RHEA-COMP:11060"/>
        <dbReference type="Rhea" id="RHEA-COMP:11605"/>
        <dbReference type="ChEBI" id="CHEBI:15378"/>
        <dbReference type="ChEBI" id="CHEBI:30013"/>
        <dbReference type="ChEBI" id="CHEBI:30616"/>
        <dbReference type="ChEBI" id="CHEBI:61977"/>
        <dbReference type="ChEBI" id="CHEBI:456216"/>
        <dbReference type="EC" id="2.7.11.1"/>
    </reaction>
</comment>
<evidence type="ECO:0000256" key="5">
    <source>
        <dbReference type="ARBA" id="ARBA00022777"/>
    </source>
</evidence>
<reference evidence="10 11" key="1">
    <citation type="journal article" date="2014" name="PLoS Genet.">
        <title>The Genome of Spironucleus salmonicida Highlights a Fish Pathogen Adapted to Fluctuating Environments.</title>
        <authorList>
            <person name="Xu F."/>
            <person name="Jerlstrom-Hultqvist J."/>
            <person name="Einarsson E."/>
            <person name="Astvaldsson A."/>
            <person name="Svard S.G."/>
            <person name="Andersson J.O."/>
        </authorList>
    </citation>
    <scope>NUCLEOTIDE SEQUENCE</scope>
    <source>
        <strain evidence="11">ATCC 50377</strain>
    </source>
</reference>
<keyword evidence="3" id="KW-0808">Transferase</keyword>
<evidence type="ECO:0000256" key="1">
    <source>
        <dbReference type="ARBA" id="ARBA00012513"/>
    </source>
</evidence>
<dbReference type="EMBL" id="AUWU02000002">
    <property type="protein sequence ID" value="KAH0576405.1"/>
    <property type="molecule type" value="Genomic_DNA"/>
</dbReference>
<keyword evidence="12" id="KW-1185">Reference proteome</keyword>
<dbReference type="PROSITE" id="PS50011">
    <property type="entry name" value="PROTEIN_KINASE_DOM"/>
    <property type="match status" value="1"/>
</dbReference>
<reference evidence="11" key="2">
    <citation type="submission" date="2020-12" db="EMBL/GenBank/DDBJ databases">
        <title>New Spironucleus salmonicida genome in near-complete chromosomes.</title>
        <authorList>
            <person name="Xu F."/>
            <person name="Kurt Z."/>
            <person name="Jimenez-Gonzalez A."/>
            <person name="Astvaldsson A."/>
            <person name="Andersson J.O."/>
            <person name="Svard S.G."/>
        </authorList>
    </citation>
    <scope>NUCLEOTIDE SEQUENCE</scope>
    <source>
        <strain evidence="11">ATCC 50377</strain>
    </source>
</reference>
<evidence type="ECO:0000313" key="11">
    <source>
        <dbReference type="EMBL" id="KAH0576405.1"/>
    </source>
</evidence>
<dbReference type="InterPro" id="IPR000719">
    <property type="entry name" value="Prot_kinase_dom"/>
</dbReference>
<dbReference type="InterPro" id="IPR008271">
    <property type="entry name" value="Ser/Thr_kinase_AS"/>
</dbReference>
<evidence type="ECO:0000256" key="3">
    <source>
        <dbReference type="ARBA" id="ARBA00022679"/>
    </source>
</evidence>
<dbReference type="InterPro" id="IPR011009">
    <property type="entry name" value="Kinase-like_dom_sf"/>
</dbReference>